<dbReference type="Proteomes" id="UP001433508">
    <property type="component" value="Unassembled WGS sequence"/>
</dbReference>
<keyword evidence="1" id="KW-0378">Hydrolase</keyword>
<gene>
    <name evidence="1" type="ORF">V1525DRAFT_403473</name>
</gene>
<accession>A0ACC3T1B7</accession>
<protein>
    <submittedName>
        <fullName evidence="1">Fumarylacetoacetate hydrolase domain-containing protein 2</fullName>
    </submittedName>
</protein>
<evidence type="ECO:0000313" key="2">
    <source>
        <dbReference type="Proteomes" id="UP001433508"/>
    </source>
</evidence>
<sequence>MMSFSRLVRFISTDGMTYLGDAILPAATYDARKATHAKVIVGDIFGDYKVTNEKKEIKKLLAPLAWEQIPTVRLLGLNYAKHAMEIKMPKPTYPVLFFKPITAIGGPTDIIPVPKIAQIDNETDYECELVIVIGKKALNVSENEALDYVLGYAVGNDVSQRAWQIKKGGGQWSVGKMFDGWAPFGPAIVSSKIITNPQALRISTKINGKTVQSESTSDQIFGVAKTIAFLSQGTTLLPGDVIFTGTPSGVGMGRKPQYWLRDGDIVEIELENVGTIVNKVVYENGIRAKL</sequence>
<dbReference type="EMBL" id="MU971366">
    <property type="protein sequence ID" value="KAK9237683.1"/>
    <property type="molecule type" value="Genomic_DNA"/>
</dbReference>
<proteinExistence type="predicted"/>
<name>A0ACC3T1B7_LIPKO</name>
<comment type="caution">
    <text evidence="1">The sequence shown here is derived from an EMBL/GenBank/DDBJ whole genome shotgun (WGS) entry which is preliminary data.</text>
</comment>
<keyword evidence="2" id="KW-1185">Reference proteome</keyword>
<evidence type="ECO:0000313" key="1">
    <source>
        <dbReference type="EMBL" id="KAK9237683.1"/>
    </source>
</evidence>
<organism evidence="1 2">
    <name type="scientific">Lipomyces kononenkoae</name>
    <name type="common">Yeast</name>
    <dbReference type="NCBI Taxonomy" id="34357"/>
    <lineage>
        <taxon>Eukaryota</taxon>
        <taxon>Fungi</taxon>
        <taxon>Dikarya</taxon>
        <taxon>Ascomycota</taxon>
        <taxon>Saccharomycotina</taxon>
        <taxon>Lipomycetes</taxon>
        <taxon>Lipomycetales</taxon>
        <taxon>Lipomycetaceae</taxon>
        <taxon>Lipomyces</taxon>
    </lineage>
</organism>
<reference evidence="2" key="1">
    <citation type="journal article" date="2024" name="Front. Bioeng. Biotechnol.">
        <title>Genome-scale model development and genomic sequencing of the oleaginous clade Lipomyces.</title>
        <authorList>
            <person name="Czajka J.J."/>
            <person name="Han Y."/>
            <person name="Kim J."/>
            <person name="Mondo S.J."/>
            <person name="Hofstad B.A."/>
            <person name="Robles A."/>
            <person name="Haridas S."/>
            <person name="Riley R."/>
            <person name="LaButti K."/>
            <person name="Pangilinan J."/>
            <person name="Andreopoulos W."/>
            <person name="Lipzen A."/>
            <person name="Yan J."/>
            <person name="Wang M."/>
            <person name="Ng V."/>
            <person name="Grigoriev I.V."/>
            <person name="Spatafora J.W."/>
            <person name="Magnuson J.K."/>
            <person name="Baker S.E."/>
            <person name="Pomraning K.R."/>
        </authorList>
    </citation>
    <scope>NUCLEOTIDE SEQUENCE [LARGE SCALE GENOMIC DNA]</scope>
    <source>
        <strain evidence="2">CBS 7786</strain>
    </source>
</reference>